<dbReference type="GO" id="GO:0004844">
    <property type="term" value="F:uracil DNA N-glycosylase activity"/>
    <property type="evidence" value="ECO:0007669"/>
    <property type="project" value="UniProtKB-UniRule"/>
</dbReference>
<evidence type="ECO:0000256" key="7">
    <source>
        <dbReference type="ARBA" id="ARBA00023204"/>
    </source>
</evidence>
<dbReference type="OrthoDB" id="9804372at2"/>
<dbReference type="eggNOG" id="COG0692">
    <property type="taxonomic scope" value="Bacteria"/>
</dbReference>
<dbReference type="InterPro" id="IPR002043">
    <property type="entry name" value="UDG_fam1"/>
</dbReference>
<keyword evidence="6 10" id="KW-0378">Hydrolase</keyword>
<dbReference type="CDD" id="cd10027">
    <property type="entry name" value="UDG-F1-like"/>
    <property type="match status" value="1"/>
</dbReference>
<evidence type="ECO:0000313" key="12">
    <source>
        <dbReference type="EMBL" id="EFF41504.1"/>
    </source>
</evidence>
<dbReference type="GO" id="GO:0005737">
    <property type="term" value="C:cytoplasm"/>
    <property type="evidence" value="ECO:0007669"/>
    <property type="project" value="UniProtKB-UniRule"/>
</dbReference>
<comment type="caution">
    <text evidence="12">The sequence shown here is derived from an EMBL/GenBank/DDBJ whole genome shotgun (WGS) entry which is preliminary data.</text>
</comment>
<dbReference type="PANTHER" id="PTHR11264">
    <property type="entry name" value="URACIL-DNA GLYCOSYLASE"/>
    <property type="match status" value="1"/>
</dbReference>
<comment type="similarity">
    <text evidence="3 10">Belongs to the uracil-DNA glycosylase (UDG) superfamily. UNG family.</text>
</comment>
<comment type="function">
    <text evidence="2 10">Excises uracil residues from the DNA which can arise as a result of misincorporation of dUMP residues by DNA polymerase or due to deamination of cytosine.</text>
</comment>
<proteinExistence type="inferred from homology"/>
<dbReference type="InterPro" id="IPR036895">
    <property type="entry name" value="Uracil-DNA_glycosylase-like_sf"/>
</dbReference>
<evidence type="ECO:0000259" key="11">
    <source>
        <dbReference type="SMART" id="SM00986"/>
    </source>
</evidence>
<dbReference type="AlphaFoldDB" id="D4XVY1"/>
<dbReference type="Proteomes" id="UP000004757">
    <property type="component" value="Unassembled WGS sequence"/>
</dbReference>
<organism evidence="12 13">
    <name type="scientific">Mycoplasmopsis alligatoris A21JP2</name>
    <dbReference type="NCBI Taxonomy" id="747682"/>
    <lineage>
        <taxon>Bacteria</taxon>
        <taxon>Bacillati</taxon>
        <taxon>Mycoplasmatota</taxon>
        <taxon>Mycoplasmoidales</taxon>
        <taxon>Metamycoplasmataceae</taxon>
        <taxon>Mycoplasmopsis</taxon>
    </lineage>
</organism>
<dbReference type="GO" id="GO:0097510">
    <property type="term" value="P:base-excision repair, AP site formation via deaminated base removal"/>
    <property type="evidence" value="ECO:0007669"/>
    <property type="project" value="TreeGrafter"/>
</dbReference>
<dbReference type="Pfam" id="PF03167">
    <property type="entry name" value="UDG"/>
    <property type="match status" value="1"/>
</dbReference>
<feature type="domain" description="Uracil-DNA glycosylase-like" evidence="11">
    <location>
        <begin position="46"/>
        <end position="206"/>
    </location>
</feature>
<sequence length="206" mass="23373">MKYSWLDLLQVEGKKPYFQKLLMHLEKFENEGKYIMPASPDMFKAFDYVQDNNVKVVILGQDPYPGKDVADGLAFSTNSQKTPSSLKNMFKELKKDYPEVQLETNSLVSWAKQGVLLLNTVLTVNEGEANSHANIGWETFTKIVLENVIKKNPYVVFGILGNASKAVVNKLEVQPKNIVFLSHPSPLGYHKSFKDGQFFKKINKIL</sequence>
<evidence type="ECO:0000313" key="13">
    <source>
        <dbReference type="Proteomes" id="UP000004757"/>
    </source>
</evidence>
<dbReference type="RefSeq" id="WP_005683528.1">
    <property type="nucleotide sequence ID" value="NZ_ADNC01000016.1"/>
</dbReference>
<evidence type="ECO:0000256" key="8">
    <source>
        <dbReference type="NCBIfam" id="TIGR00628"/>
    </source>
</evidence>
<evidence type="ECO:0000256" key="3">
    <source>
        <dbReference type="ARBA" id="ARBA00008184"/>
    </source>
</evidence>
<keyword evidence="13" id="KW-1185">Reference proteome</keyword>
<name>D4XVY1_9BACT</name>
<dbReference type="STRING" id="747682.MALL_0822"/>
<dbReference type="SMART" id="SM00987">
    <property type="entry name" value="UreE_C"/>
    <property type="match status" value="1"/>
</dbReference>
<keyword evidence="5 10" id="KW-0227">DNA damage</keyword>
<dbReference type="PANTHER" id="PTHR11264:SF0">
    <property type="entry name" value="URACIL-DNA GLYCOSYLASE"/>
    <property type="match status" value="1"/>
</dbReference>
<comment type="catalytic activity">
    <reaction evidence="1 10">
        <text>Hydrolyzes single-stranded DNA or mismatched double-stranded DNA and polynucleotides, releasing free uracil.</text>
        <dbReference type="EC" id="3.2.2.27"/>
    </reaction>
</comment>
<evidence type="ECO:0000256" key="1">
    <source>
        <dbReference type="ARBA" id="ARBA00001400"/>
    </source>
</evidence>
<dbReference type="SUPFAM" id="SSF52141">
    <property type="entry name" value="Uracil-DNA glycosylase-like"/>
    <property type="match status" value="1"/>
</dbReference>
<feature type="active site" description="Proton acceptor" evidence="9">
    <location>
        <position position="62"/>
    </location>
</feature>
<dbReference type="InterPro" id="IPR018085">
    <property type="entry name" value="Ura-DNA_Glyclase_AS"/>
</dbReference>
<accession>D4XVY1</accession>
<evidence type="ECO:0000256" key="2">
    <source>
        <dbReference type="ARBA" id="ARBA00002631"/>
    </source>
</evidence>
<keyword evidence="7 10" id="KW-0234">DNA repair</keyword>
<dbReference type="EC" id="3.2.2.27" evidence="4 8"/>
<dbReference type="SMART" id="SM00986">
    <property type="entry name" value="UDG"/>
    <property type="match status" value="1"/>
</dbReference>
<evidence type="ECO:0000256" key="4">
    <source>
        <dbReference type="ARBA" id="ARBA00012030"/>
    </source>
</evidence>
<feature type="non-terminal residue" evidence="12">
    <location>
        <position position="206"/>
    </location>
</feature>
<dbReference type="Gene3D" id="3.40.470.10">
    <property type="entry name" value="Uracil-DNA glycosylase-like domain"/>
    <property type="match status" value="1"/>
</dbReference>
<dbReference type="NCBIfam" id="NF003592">
    <property type="entry name" value="PRK05254.1-5"/>
    <property type="match status" value="1"/>
</dbReference>
<evidence type="ECO:0000256" key="9">
    <source>
        <dbReference type="PROSITE-ProRule" id="PRU10072"/>
    </source>
</evidence>
<protein>
    <recommendedName>
        <fullName evidence="4 8">Uracil-DNA glycosylase</fullName>
        <ecNumber evidence="4 8">3.2.2.27</ecNumber>
    </recommendedName>
</protein>
<dbReference type="EMBL" id="ADNC01000016">
    <property type="protein sequence ID" value="EFF41504.1"/>
    <property type="molecule type" value="Genomic_DNA"/>
</dbReference>
<reference evidence="12 13" key="1">
    <citation type="submission" date="2010-03" db="EMBL/GenBank/DDBJ databases">
        <authorList>
            <person name="Glass J.I."/>
            <person name="Benders G.A."/>
            <person name="Durkin A.S."/>
            <person name="Farmerie W.G."/>
            <person name="Hlavinka K."/>
            <person name="Hostetler J."/>
            <person name="Jackson J."/>
            <person name="May M.A."/>
            <person name="Miller R.H."/>
            <person name="Paralanov V."/>
            <person name="Radune D."/>
            <person name="Szczypinski B."/>
            <person name="Brown D.R."/>
        </authorList>
    </citation>
    <scope>NUCLEOTIDE SEQUENCE [LARGE SCALE GENOMIC DNA]</scope>
    <source>
        <strain evidence="12 13">A21JP2</strain>
    </source>
</reference>
<dbReference type="NCBIfam" id="TIGR00628">
    <property type="entry name" value="ung"/>
    <property type="match status" value="1"/>
</dbReference>
<gene>
    <name evidence="12" type="ORF">MALL_0822</name>
</gene>
<evidence type="ECO:0000256" key="10">
    <source>
        <dbReference type="RuleBase" id="RU003780"/>
    </source>
</evidence>
<evidence type="ECO:0000256" key="5">
    <source>
        <dbReference type="ARBA" id="ARBA00022763"/>
    </source>
</evidence>
<evidence type="ECO:0000256" key="6">
    <source>
        <dbReference type="ARBA" id="ARBA00022801"/>
    </source>
</evidence>
<dbReference type="InterPro" id="IPR005122">
    <property type="entry name" value="Uracil-DNA_glycosylase-like"/>
</dbReference>
<dbReference type="PROSITE" id="PS00130">
    <property type="entry name" value="U_DNA_GLYCOSYLASE"/>
    <property type="match status" value="1"/>
</dbReference>